<dbReference type="InterPro" id="IPR043519">
    <property type="entry name" value="NT_sf"/>
</dbReference>
<dbReference type="AlphaFoldDB" id="A0A644Y5Y3"/>
<accession>A0A644Y5Y3</accession>
<reference evidence="4" key="1">
    <citation type="submission" date="2019-08" db="EMBL/GenBank/DDBJ databases">
        <authorList>
            <person name="Kucharzyk K."/>
            <person name="Murdoch R.W."/>
            <person name="Higgins S."/>
            <person name="Loffler F."/>
        </authorList>
    </citation>
    <scope>NUCLEOTIDE SEQUENCE</scope>
</reference>
<name>A0A644Y5Y3_9ZZZZ</name>
<dbReference type="GO" id="GO:0016779">
    <property type="term" value="F:nucleotidyltransferase activity"/>
    <property type="evidence" value="ECO:0007669"/>
    <property type="project" value="InterPro"/>
</dbReference>
<evidence type="ECO:0000259" key="3">
    <source>
        <dbReference type="Pfam" id="PF13427"/>
    </source>
</evidence>
<evidence type="ECO:0000259" key="2">
    <source>
        <dbReference type="Pfam" id="PF01909"/>
    </source>
</evidence>
<organism evidence="4">
    <name type="scientific">bioreactor metagenome</name>
    <dbReference type="NCBI Taxonomy" id="1076179"/>
    <lineage>
        <taxon>unclassified sequences</taxon>
        <taxon>metagenomes</taxon>
        <taxon>ecological metagenomes</taxon>
    </lineage>
</organism>
<dbReference type="InterPro" id="IPR025184">
    <property type="entry name" value="AadA_C"/>
</dbReference>
<protein>
    <recommendedName>
        <fullName evidence="5">Polymerase nucleotidyl transferase domain-containing protein</fullName>
    </recommendedName>
</protein>
<dbReference type="Pfam" id="PF01909">
    <property type="entry name" value="NTP_transf_2"/>
    <property type="match status" value="1"/>
</dbReference>
<feature type="domain" description="Adenylyltransferase AadA C-terminal" evidence="3">
    <location>
        <begin position="186"/>
        <end position="236"/>
    </location>
</feature>
<evidence type="ECO:0000313" key="4">
    <source>
        <dbReference type="EMBL" id="MPM23860.1"/>
    </source>
</evidence>
<dbReference type="Gene3D" id="3.30.460.10">
    <property type="entry name" value="Beta Polymerase, domain 2"/>
    <property type="match status" value="1"/>
</dbReference>
<dbReference type="CDD" id="cd05403">
    <property type="entry name" value="NT_KNTase_like"/>
    <property type="match status" value="1"/>
</dbReference>
<dbReference type="SUPFAM" id="SSF81301">
    <property type="entry name" value="Nucleotidyltransferase"/>
    <property type="match status" value="1"/>
</dbReference>
<dbReference type="InterPro" id="IPR002934">
    <property type="entry name" value="Polymerase_NTP_transf_dom"/>
</dbReference>
<proteinExistence type="predicted"/>
<evidence type="ECO:0000256" key="1">
    <source>
        <dbReference type="ARBA" id="ARBA00022679"/>
    </source>
</evidence>
<dbReference type="Pfam" id="PF13427">
    <property type="entry name" value="AadA_C"/>
    <property type="match status" value="1"/>
</dbReference>
<evidence type="ECO:0008006" key="5">
    <source>
        <dbReference type="Google" id="ProtNLM"/>
    </source>
</evidence>
<comment type="caution">
    <text evidence="4">The sequence shown here is derived from an EMBL/GenBank/DDBJ whole genome shotgun (WGS) entry which is preliminary data.</text>
</comment>
<sequence>MQENLQLALTEFSKETQRLFGDELVGIYLTGSIALGSYHYRKSDIDFTVLVRSPLSDDYFKHLEDLHKELVVAFPHQKFEGHYISNNDLGKQPNEIQPVFTIHDAKLSKSHHDINSVTWFTLKNYGITVWGTPASELDLNISTEDLSKYVIENLNSYWSYWLFSTKKPLSIKWLYALHHSSIEWGVMGVCRMFYTLFEQDVASKDNATKYTLSHVPDKYKRILREAIYIRTGQGKRQYYSPLIRMYDMINFLEYMIHECNRIYNV</sequence>
<keyword evidence="1" id="KW-0808">Transferase</keyword>
<gene>
    <name evidence="4" type="ORF">SDC9_70337</name>
</gene>
<dbReference type="EMBL" id="VSSQ01004130">
    <property type="protein sequence ID" value="MPM23860.1"/>
    <property type="molecule type" value="Genomic_DNA"/>
</dbReference>
<feature type="domain" description="Polymerase nucleotidyl transferase" evidence="2">
    <location>
        <begin position="10"/>
        <end position="68"/>
    </location>
</feature>